<reference evidence="2" key="1">
    <citation type="submission" date="2022-11" db="UniProtKB">
        <authorList>
            <consortium name="WormBaseParasite"/>
        </authorList>
    </citation>
    <scope>IDENTIFICATION</scope>
</reference>
<proteinExistence type="predicted"/>
<evidence type="ECO:0000313" key="1">
    <source>
        <dbReference type="Proteomes" id="UP000887580"/>
    </source>
</evidence>
<sequence length="107" mass="11955">MTIQSNSESTLIPQTELGDFVDINRDNFIDEGSGEEISKDSETQDSQDITSFSSTTLFPSNSTLEEILTGTSEESIWTTTTTTTISTNTGKLLIKFTKKFIFFFIFN</sequence>
<evidence type="ECO:0000313" key="2">
    <source>
        <dbReference type="WBParaSite" id="PS1159_v2.g21342.t1"/>
    </source>
</evidence>
<name>A0AC35FVQ8_9BILA</name>
<protein>
    <submittedName>
        <fullName evidence="2">Uncharacterized protein</fullName>
    </submittedName>
</protein>
<organism evidence="1 2">
    <name type="scientific">Panagrolaimus sp. PS1159</name>
    <dbReference type="NCBI Taxonomy" id="55785"/>
    <lineage>
        <taxon>Eukaryota</taxon>
        <taxon>Metazoa</taxon>
        <taxon>Ecdysozoa</taxon>
        <taxon>Nematoda</taxon>
        <taxon>Chromadorea</taxon>
        <taxon>Rhabditida</taxon>
        <taxon>Tylenchina</taxon>
        <taxon>Panagrolaimomorpha</taxon>
        <taxon>Panagrolaimoidea</taxon>
        <taxon>Panagrolaimidae</taxon>
        <taxon>Panagrolaimus</taxon>
    </lineage>
</organism>
<dbReference type="WBParaSite" id="PS1159_v2.g21342.t1">
    <property type="protein sequence ID" value="PS1159_v2.g21342.t1"/>
    <property type="gene ID" value="PS1159_v2.g21342"/>
</dbReference>
<dbReference type="Proteomes" id="UP000887580">
    <property type="component" value="Unplaced"/>
</dbReference>
<accession>A0AC35FVQ8</accession>